<dbReference type="EMBL" id="MN267036">
    <property type="protein sequence ID" value="QKI37343.1"/>
    <property type="molecule type" value="Genomic_DNA"/>
</dbReference>
<comment type="function">
    <text evidence="13">Cleaves proteins, imported into the mitochondrion, to their mature size. While most mitochondrial precursor proteins are processed to the mature form in one step by mitochondrial processing peptidase (MPP), the sequential cleavage by MIP of an octapeptide after initial processing by MPP is a required step for a subgroup of nuclear-encoded precursor proteins destined for the matrix or the inner membrane.</text>
</comment>
<comment type="subcellular location">
    <subcellularLocation>
        <location evidence="2">Mitochondrion matrix</location>
    </subcellularLocation>
</comment>
<dbReference type="Pfam" id="PF01432">
    <property type="entry name" value="Peptidase_M3"/>
    <property type="match status" value="1"/>
</dbReference>
<dbReference type="FunFam" id="3.40.390.10:FF:000055">
    <property type="entry name" value="Related to mitochondrial intermediate peptidase"/>
    <property type="match status" value="1"/>
</dbReference>
<comment type="cofactor">
    <cofactor evidence="15">
        <name>Zn(2+)</name>
        <dbReference type="ChEBI" id="CHEBI:29105"/>
    </cofactor>
    <text evidence="15">Binds 1 zinc ion.</text>
</comment>
<evidence type="ECO:0000256" key="2">
    <source>
        <dbReference type="ARBA" id="ARBA00004305"/>
    </source>
</evidence>
<keyword evidence="8 15" id="KW-0378">Hydrolase</keyword>
<dbReference type="EMBL" id="MN267035">
    <property type="protein sequence ID" value="QKI37342.1"/>
    <property type="molecule type" value="Genomic_DNA"/>
</dbReference>
<dbReference type="InterPro" id="IPR001567">
    <property type="entry name" value="Pept_M3A_M3B_dom"/>
</dbReference>
<comment type="similarity">
    <text evidence="3 15">Belongs to the peptidase M3 family.</text>
</comment>
<evidence type="ECO:0000256" key="1">
    <source>
        <dbReference type="ARBA" id="ARBA00000436"/>
    </source>
</evidence>
<dbReference type="GO" id="GO:0046872">
    <property type="term" value="F:metal ion binding"/>
    <property type="evidence" value="ECO:0007669"/>
    <property type="project" value="UniProtKB-UniRule"/>
</dbReference>
<proteinExistence type="inferred from homology"/>
<dbReference type="InterPro" id="IPR024077">
    <property type="entry name" value="Neurolysin/TOP_dom2"/>
</dbReference>
<organism evidence="17">
    <name type="scientific">Auricularia auricula-judae</name>
    <name type="common">Judas ear fungus</name>
    <name type="synonym">Tremella auricula-judae</name>
    <dbReference type="NCBI Taxonomy" id="29892"/>
    <lineage>
        <taxon>Eukaryota</taxon>
        <taxon>Fungi</taxon>
        <taxon>Dikarya</taxon>
        <taxon>Basidiomycota</taxon>
        <taxon>Agaricomycotina</taxon>
        <taxon>Agaricomycetes</taxon>
        <taxon>Auriculariales</taxon>
        <taxon>Auriculariaceae</taxon>
        <taxon>Auricularia</taxon>
    </lineage>
</organism>
<evidence type="ECO:0000313" key="18">
    <source>
        <dbReference type="EMBL" id="QKI37342.1"/>
    </source>
</evidence>
<protein>
    <recommendedName>
        <fullName evidence="5">Mitochondrial intermediate peptidase</fullName>
        <ecNumber evidence="4">3.4.24.59</ecNumber>
    </recommendedName>
    <alternativeName>
        <fullName evidence="14">Octapeptidyl aminopeptidase</fullName>
    </alternativeName>
</protein>
<accession>A0A6M8QAV4</accession>
<dbReference type="Gene3D" id="1.20.1050.40">
    <property type="entry name" value="Endopeptidase. Chain P, domain 1"/>
    <property type="match status" value="1"/>
</dbReference>
<dbReference type="InterPro" id="IPR024080">
    <property type="entry name" value="Neurolysin/TOP_N"/>
</dbReference>
<dbReference type="InterPro" id="IPR024079">
    <property type="entry name" value="MetalloPept_cat_dom_sf"/>
</dbReference>
<dbReference type="InterPro" id="IPR033851">
    <property type="entry name" value="M3A_MIP"/>
</dbReference>
<keyword evidence="7 15" id="KW-0479">Metal-binding</keyword>
<dbReference type="EMBL" id="MN267034">
    <property type="protein sequence ID" value="QKI37341.1"/>
    <property type="molecule type" value="Genomic_DNA"/>
</dbReference>
<keyword evidence="9 15" id="KW-0862">Zinc</keyword>
<dbReference type="PANTHER" id="PTHR11804:SF79">
    <property type="entry name" value="MITOCHONDRIAL INTERMEDIATE PEPTIDASE"/>
    <property type="match status" value="1"/>
</dbReference>
<evidence type="ECO:0000256" key="12">
    <source>
        <dbReference type="ARBA" id="ARBA00023128"/>
    </source>
</evidence>
<comment type="catalytic activity">
    <reaction evidence="1">
        <text>Release of an N-terminal octapeptide as second stage of processing of some proteins imported into the mitochondrion.</text>
        <dbReference type="EC" id="3.4.24.59"/>
    </reaction>
</comment>
<reference evidence="17" key="1">
    <citation type="journal article" date="2020" name="J. Fungi">
        <title>Genome Sequence Analysis of Auricularia heimuer Combined with Genetic Linkage Map.</title>
        <authorList>
            <person name="Fang M."/>
            <person name="Wang X."/>
            <person name="Chen Y."/>
            <person name="Wang P."/>
            <person name="Lu L."/>
            <person name="Lu J."/>
            <person name="Yao F."/>
            <person name="Zhang Y."/>
        </authorList>
    </citation>
    <scope>NUCLEOTIDE SEQUENCE</scope>
    <source>
        <strain evidence="18">14-5</strain>
        <strain evidence="17">14-8</strain>
        <strain evidence="19">18-119</strain>
    </source>
</reference>
<evidence type="ECO:0000256" key="5">
    <source>
        <dbReference type="ARBA" id="ARBA00018046"/>
    </source>
</evidence>
<dbReference type="Gene3D" id="1.10.1370.10">
    <property type="entry name" value="Neurolysin, domain 3"/>
    <property type="match status" value="1"/>
</dbReference>
<evidence type="ECO:0000256" key="15">
    <source>
        <dbReference type="RuleBase" id="RU003435"/>
    </source>
</evidence>
<evidence type="ECO:0000256" key="10">
    <source>
        <dbReference type="ARBA" id="ARBA00022946"/>
    </source>
</evidence>
<dbReference type="AlphaFoldDB" id="A0A6M8QAV4"/>
<dbReference type="PANTHER" id="PTHR11804">
    <property type="entry name" value="PROTEASE M3 THIMET OLIGOPEPTIDASE-RELATED"/>
    <property type="match status" value="1"/>
</dbReference>
<evidence type="ECO:0000256" key="4">
    <source>
        <dbReference type="ARBA" id="ARBA00012441"/>
    </source>
</evidence>
<name>A0A6M8QAV4_AURAJ</name>
<sequence>MLTTRRLARLAVPRRRICPVTPRNRNASSAAVRPPSQDDESIVDFFDRPQTKSWFRTYAAGTTGLFLQPTLTHPSAFRQVADAALKKAQSLVDRILRAPGSATELRKVVKNLDRLSNVLCGVIDLAELVRHAHPDPRWIDAANDAYATLYEYMNVLNTHVDLYNVLKTVLSTPDIASNLTPEARETALIFWRDFEKSGIDLPPHLRTRFVQLSSEIFSLGRDFVNQASAPRPAVSLPASALRETGTAGLLSRLRLPARTSNTVPVYPGTSEARMIMASVPDEATRRALYVATNSSSQQEIDVLEKLLKTRAQLASLTGKPSYAHVALDDKMTKTPENVMTFLQAQLYQSRPHALADVRSIAERKRQYLGLSETPPVYAWDREFYSPRVSTAAPVSLPNLTPGTVFYGLSRLFTHLFGISLRPAGLQPGEVWDEDVRKLEVIDEDEGLVGYIYADLFSRPGKASGAAHYTVRCSRRVDDDDAQGDYVDGARPPEPDAGLQVPEHTVRGRPGRYQLPVVVLLCDFPQPTQAGAANLEWSDVMTTVHEMGHAVHSMIGRTDYQNVCGTRCATDFVELPSLLMEHFFLSSPDVLSLFRRPESHSMVHMRSPNSDLAIGAAIDSHSQIILATLDQLYHSPLASSPSFDSTAIFARLQDEWGVLPYAQGTSWQTRFGHLYGYAATYYSYIFDKALARAVWERVFAQSPLERSAGEKLRREVLRYGGGKDPWAMLAAVLDMPELESGDEAAMKLVGQWRVEDDGSGQGWSAHSH</sequence>
<evidence type="ECO:0000256" key="7">
    <source>
        <dbReference type="ARBA" id="ARBA00022723"/>
    </source>
</evidence>
<evidence type="ECO:0000256" key="9">
    <source>
        <dbReference type="ARBA" id="ARBA00022833"/>
    </source>
</evidence>
<dbReference type="EC" id="3.4.24.59" evidence="4"/>
<keyword evidence="12" id="KW-0496">Mitochondrion</keyword>
<evidence type="ECO:0000256" key="11">
    <source>
        <dbReference type="ARBA" id="ARBA00023049"/>
    </source>
</evidence>
<dbReference type="Gene3D" id="3.40.390.10">
    <property type="entry name" value="Collagenase (Catalytic Domain)"/>
    <property type="match status" value="1"/>
</dbReference>
<dbReference type="GO" id="GO:0005759">
    <property type="term" value="C:mitochondrial matrix"/>
    <property type="evidence" value="ECO:0007669"/>
    <property type="project" value="UniProtKB-SubCell"/>
</dbReference>
<evidence type="ECO:0000313" key="17">
    <source>
        <dbReference type="EMBL" id="QKI37341.1"/>
    </source>
</evidence>
<gene>
    <name evidence="17" type="primary">mip</name>
</gene>
<evidence type="ECO:0000256" key="8">
    <source>
        <dbReference type="ARBA" id="ARBA00022801"/>
    </source>
</evidence>
<evidence type="ECO:0000313" key="19">
    <source>
        <dbReference type="EMBL" id="QKI37343.1"/>
    </source>
</evidence>
<dbReference type="GO" id="GO:0006518">
    <property type="term" value="P:peptide metabolic process"/>
    <property type="evidence" value="ECO:0007669"/>
    <property type="project" value="TreeGrafter"/>
</dbReference>
<evidence type="ECO:0000256" key="3">
    <source>
        <dbReference type="ARBA" id="ARBA00006040"/>
    </source>
</evidence>
<evidence type="ECO:0000256" key="14">
    <source>
        <dbReference type="ARBA" id="ARBA00032470"/>
    </source>
</evidence>
<dbReference type="InterPro" id="IPR045090">
    <property type="entry name" value="Pept_M3A_M3B"/>
</dbReference>
<dbReference type="GO" id="GO:0004222">
    <property type="term" value="F:metalloendopeptidase activity"/>
    <property type="evidence" value="ECO:0007669"/>
    <property type="project" value="UniProtKB-EC"/>
</dbReference>
<keyword evidence="11 15" id="KW-0482">Metalloprotease</keyword>
<evidence type="ECO:0000259" key="16">
    <source>
        <dbReference type="Pfam" id="PF01432"/>
    </source>
</evidence>
<dbReference type="SUPFAM" id="SSF55486">
    <property type="entry name" value="Metalloproteases ('zincins'), catalytic domain"/>
    <property type="match status" value="1"/>
</dbReference>
<dbReference type="GO" id="GO:0006627">
    <property type="term" value="P:protein processing involved in protein targeting to mitochondrion"/>
    <property type="evidence" value="ECO:0007669"/>
    <property type="project" value="TreeGrafter"/>
</dbReference>
<evidence type="ECO:0000256" key="6">
    <source>
        <dbReference type="ARBA" id="ARBA00022670"/>
    </source>
</evidence>
<keyword evidence="10" id="KW-0809">Transit peptide</keyword>
<evidence type="ECO:0000256" key="13">
    <source>
        <dbReference type="ARBA" id="ARBA00025208"/>
    </source>
</evidence>
<dbReference type="CDD" id="cd06457">
    <property type="entry name" value="M3A_MIP"/>
    <property type="match status" value="1"/>
</dbReference>
<keyword evidence="6 15" id="KW-0645">Protease</keyword>
<feature type="domain" description="Peptidase M3A/M3B catalytic" evidence="16">
    <location>
        <begin position="275"/>
        <end position="745"/>
    </location>
</feature>